<protein>
    <submittedName>
        <fullName evidence="2">Uncharacterized protein</fullName>
    </submittedName>
</protein>
<feature type="compositionally biased region" description="Polar residues" evidence="1">
    <location>
        <begin position="48"/>
        <end position="60"/>
    </location>
</feature>
<dbReference type="EMBL" id="BTSX01000002">
    <property type="protein sequence ID" value="GMS87082.1"/>
    <property type="molecule type" value="Genomic_DNA"/>
</dbReference>
<dbReference type="Proteomes" id="UP001432027">
    <property type="component" value="Unassembled WGS sequence"/>
</dbReference>
<feature type="region of interest" description="Disordered" evidence="1">
    <location>
        <begin position="26"/>
        <end position="60"/>
    </location>
</feature>
<evidence type="ECO:0000313" key="3">
    <source>
        <dbReference type="Proteomes" id="UP001432027"/>
    </source>
</evidence>
<gene>
    <name evidence="2" type="ORF">PENTCL1PPCAC_9257</name>
</gene>
<accession>A0AAV5SWE8</accession>
<keyword evidence="3" id="KW-1185">Reference proteome</keyword>
<reference evidence="2" key="1">
    <citation type="submission" date="2023-10" db="EMBL/GenBank/DDBJ databases">
        <title>Genome assembly of Pristionchus species.</title>
        <authorList>
            <person name="Yoshida K."/>
            <person name="Sommer R.J."/>
        </authorList>
    </citation>
    <scope>NUCLEOTIDE SEQUENCE</scope>
    <source>
        <strain evidence="2">RS0144</strain>
    </source>
</reference>
<feature type="region of interest" description="Disordered" evidence="1">
    <location>
        <begin position="103"/>
        <end position="142"/>
    </location>
</feature>
<name>A0AAV5SWE8_9BILA</name>
<organism evidence="2 3">
    <name type="scientific">Pristionchus entomophagus</name>
    <dbReference type="NCBI Taxonomy" id="358040"/>
    <lineage>
        <taxon>Eukaryota</taxon>
        <taxon>Metazoa</taxon>
        <taxon>Ecdysozoa</taxon>
        <taxon>Nematoda</taxon>
        <taxon>Chromadorea</taxon>
        <taxon>Rhabditida</taxon>
        <taxon>Rhabditina</taxon>
        <taxon>Diplogasteromorpha</taxon>
        <taxon>Diplogasteroidea</taxon>
        <taxon>Neodiplogasteridae</taxon>
        <taxon>Pristionchus</taxon>
    </lineage>
</organism>
<evidence type="ECO:0000256" key="1">
    <source>
        <dbReference type="SAM" id="MobiDB-lite"/>
    </source>
</evidence>
<comment type="caution">
    <text evidence="2">The sequence shown here is derived from an EMBL/GenBank/DDBJ whole genome shotgun (WGS) entry which is preliminary data.</text>
</comment>
<sequence>MTMYRFCSSREPWAKRGARTRVARARRAERSQLSRAARQCAERRQPQAEVTSPTYSNPVQASLPVSRELRASLVPSLCNECPPTSDPQRRPRLRRAAARLRSSRVWARARQRRAHPLPPRRPRVPRTRDMPRRGRTMPSPSTRSWCALHLRTRSMRSPLPARRLTILRRHRRRRMRW</sequence>
<dbReference type="AlphaFoldDB" id="A0AAV5SWE8"/>
<evidence type="ECO:0000313" key="2">
    <source>
        <dbReference type="EMBL" id="GMS87082.1"/>
    </source>
</evidence>
<proteinExistence type="predicted"/>
<feature type="compositionally biased region" description="Basic residues" evidence="1">
    <location>
        <begin position="103"/>
        <end position="125"/>
    </location>
</feature>